<organism evidence="1 2">
    <name type="scientific">Candidatus Komeilibacteria bacterium CG_4_10_14_0_2_um_filter_37_10</name>
    <dbReference type="NCBI Taxonomy" id="1974470"/>
    <lineage>
        <taxon>Bacteria</taxon>
        <taxon>Candidatus Komeiliibacteriota</taxon>
    </lineage>
</organism>
<sequence>MDNITSEYLFKDKSGQLFIWQSGQLQNLTQWLKDNSVQLLFGHEQSTAILDTGMEEPLLAPLPPMVAPQGMIKEAKKFSLEKIIDKLILKFDLVLIEEQQLKLSKLLFVFFRGARQAHDVRLSLTELFAWPTTKIDAIMQLLKEIKEQIANSNGEVVSVNLQEKKWRQEDQVKQELKKAQLAAKEDWHKRLLSEQEKKITINDIPAPTIQSSLAQRRVGQVPEGKKIVEEIRKFNRMTGPLEEISQMNVKILRRLASSTAESLRKIEEKIDVFSAPSLARRMEIVKAWQSSPIYQQYLRLGRLSLEEGVPINLIVERERQKLPNDNLNFDEFNAISLLNKKLRF</sequence>
<accession>A0A2M7VFP5</accession>
<evidence type="ECO:0000313" key="2">
    <source>
        <dbReference type="Proteomes" id="UP000230405"/>
    </source>
</evidence>
<reference evidence="2" key="1">
    <citation type="submission" date="2017-09" db="EMBL/GenBank/DDBJ databases">
        <title>Depth-based differentiation of microbial function through sediment-hosted aquifers and enrichment of novel symbionts in the deep terrestrial subsurface.</title>
        <authorList>
            <person name="Probst A.J."/>
            <person name="Ladd B."/>
            <person name="Jarett J.K."/>
            <person name="Geller-Mcgrath D.E."/>
            <person name="Sieber C.M.K."/>
            <person name="Emerson J.B."/>
            <person name="Anantharaman K."/>
            <person name="Thomas B.C."/>
            <person name="Malmstrom R."/>
            <person name="Stieglmeier M."/>
            <person name="Klingl A."/>
            <person name="Woyke T."/>
            <person name="Ryan C.M."/>
            <person name="Banfield J.F."/>
        </authorList>
    </citation>
    <scope>NUCLEOTIDE SEQUENCE [LARGE SCALE GENOMIC DNA]</scope>
</reference>
<dbReference type="AlphaFoldDB" id="A0A2M7VFP5"/>
<dbReference type="Proteomes" id="UP000230405">
    <property type="component" value="Unassembled WGS sequence"/>
</dbReference>
<comment type="caution">
    <text evidence="1">The sequence shown here is derived from an EMBL/GenBank/DDBJ whole genome shotgun (WGS) entry which is preliminary data.</text>
</comment>
<dbReference type="EMBL" id="PFPO01000027">
    <property type="protein sequence ID" value="PIZ99458.1"/>
    <property type="molecule type" value="Genomic_DNA"/>
</dbReference>
<evidence type="ECO:0000313" key="1">
    <source>
        <dbReference type="EMBL" id="PIZ99458.1"/>
    </source>
</evidence>
<name>A0A2M7VFP5_9BACT</name>
<protein>
    <submittedName>
        <fullName evidence="1">Uncharacterized protein</fullName>
    </submittedName>
</protein>
<gene>
    <name evidence="1" type="ORF">COX77_01580</name>
</gene>
<proteinExistence type="predicted"/>